<accession>A0ABR0PI33</accession>
<dbReference type="Proteomes" id="UP001358586">
    <property type="component" value="Chromosome 6"/>
</dbReference>
<dbReference type="EMBL" id="JARKNE010000006">
    <property type="protein sequence ID" value="KAK5823961.1"/>
    <property type="molecule type" value="Genomic_DNA"/>
</dbReference>
<sequence>MFRILLILCICLRPHNRSPDINDTSDTASDSEFLFEQDVCMDDSQDFEDDQGCNLSHDLLRMVEQDEKQILPHKESVEIVSLGEGQEVKIGTCITAEMKRDLIELLQKFKDVFAWSYQDMPGLDTDIVVHRLPIKEERKPVQQKLRRMRPDVLLKIKEEVQK</sequence>
<proteinExistence type="predicted"/>
<evidence type="ECO:0000313" key="2">
    <source>
        <dbReference type="EMBL" id="KAK5823961.1"/>
    </source>
</evidence>
<gene>
    <name evidence="2" type="ORF">PVK06_018724</name>
</gene>
<reference evidence="2 3" key="1">
    <citation type="submission" date="2023-03" db="EMBL/GenBank/DDBJ databases">
        <title>WGS of Gossypium arboreum.</title>
        <authorList>
            <person name="Yu D."/>
        </authorList>
    </citation>
    <scope>NUCLEOTIDE SEQUENCE [LARGE SCALE GENOMIC DNA]</scope>
    <source>
        <tissue evidence="2">Leaf</tissue>
    </source>
</reference>
<comment type="caution">
    <text evidence="2">The sequence shown here is derived from an EMBL/GenBank/DDBJ whole genome shotgun (WGS) entry which is preliminary data.</text>
</comment>
<evidence type="ECO:0000313" key="3">
    <source>
        <dbReference type="Proteomes" id="UP001358586"/>
    </source>
</evidence>
<organism evidence="2 3">
    <name type="scientific">Gossypium arboreum</name>
    <name type="common">Tree cotton</name>
    <name type="synonym">Gossypium nanking</name>
    <dbReference type="NCBI Taxonomy" id="29729"/>
    <lineage>
        <taxon>Eukaryota</taxon>
        <taxon>Viridiplantae</taxon>
        <taxon>Streptophyta</taxon>
        <taxon>Embryophyta</taxon>
        <taxon>Tracheophyta</taxon>
        <taxon>Spermatophyta</taxon>
        <taxon>Magnoliopsida</taxon>
        <taxon>eudicotyledons</taxon>
        <taxon>Gunneridae</taxon>
        <taxon>Pentapetalae</taxon>
        <taxon>rosids</taxon>
        <taxon>malvids</taxon>
        <taxon>Malvales</taxon>
        <taxon>Malvaceae</taxon>
        <taxon>Malvoideae</taxon>
        <taxon>Gossypium</taxon>
    </lineage>
</organism>
<protein>
    <submittedName>
        <fullName evidence="2">Uncharacterized protein</fullName>
    </submittedName>
</protein>
<evidence type="ECO:0000256" key="1">
    <source>
        <dbReference type="SAM" id="SignalP"/>
    </source>
</evidence>
<feature type="signal peptide" evidence="1">
    <location>
        <begin position="1"/>
        <end position="17"/>
    </location>
</feature>
<keyword evidence="3" id="KW-1185">Reference proteome</keyword>
<keyword evidence="1" id="KW-0732">Signal</keyword>
<name>A0ABR0PI33_GOSAR</name>
<feature type="chain" id="PRO_5047132291" evidence="1">
    <location>
        <begin position="18"/>
        <end position="162"/>
    </location>
</feature>